<dbReference type="GO" id="GO:0009055">
    <property type="term" value="F:electron transfer activity"/>
    <property type="evidence" value="ECO:0007669"/>
    <property type="project" value="UniProtKB-UniRule"/>
</dbReference>
<dbReference type="InterPro" id="IPR017900">
    <property type="entry name" value="4Fe4S_Fe_S_CS"/>
</dbReference>
<dbReference type="PRINTS" id="PR00352">
    <property type="entry name" value="3FE4SFRDOXIN"/>
</dbReference>
<dbReference type="OrthoDB" id="9803319at2"/>
<dbReference type="EMBL" id="CP000885">
    <property type="protein sequence ID" value="ABX41927.1"/>
    <property type="molecule type" value="Genomic_DNA"/>
</dbReference>
<accession>A9KQL4</accession>
<evidence type="ECO:0000256" key="3">
    <source>
        <dbReference type="ARBA" id="ARBA00022982"/>
    </source>
</evidence>
<evidence type="ECO:0000313" key="9">
    <source>
        <dbReference type="Proteomes" id="UP000000370"/>
    </source>
</evidence>
<organism evidence="8 9">
    <name type="scientific">Lachnoclostridium phytofermentans (strain ATCC 700394 / DSM 18823 / ISDg)</name>
    <name type="common">Clostridium phytofermentans</name>
    <dbReference type="NCBI Taxonomy" id="357809"/>
    <lineage>
        <taxon>Bacteria</taxon>
        <taxon>Bacillati</taxon>
        <taxon>Bacillota</taxon>
        <taxon>Clostridia</taxon>
        <taxon>Lachnospirales</taxon>
        <taxon>Lachnospiraceae</taxon>
    </lineage>
</organism>
<evidence type="ECO:0000256" key="1">
    <source>
        <dbReference type="ARBA" id="ARBA00022448"/>
    </source>
</evidence>
<dbReference type="InterPro" id="IPR001080">
    <property type="entry name" value="3Fe4S_ferredoxin"/>
</dbReference>
<dbReference type="Pfam" id="PF13370">
    <property type="entry name" value="Fer4_13"/>
    <property type="match status" value="1"/>
</dbReference>
<dbReference type="AlphaFoldDB" id="A9KQL4"/>
<evidence type="ECO:0000313" key="8">
    <source>
        <dbReference type="EMBL" id="ABX41927.1"/>
    </source>
</evidence>
<keyword evidence="3 6" id="KW-0249">Electron transport</keyword>
<dbReference type="InterPro" id="IPR017896">
    <property type="entry name" value="4Fe4S_Fe-S-bd"/>
</dbReference>
<keyword evidence="4 6" id="KW-0408">Iron</keyword>
<keyword evidence="2 6" id="KW-0479">Metal-binding</keyword>
<dbReference type="GO" id="GO:0005506">
    <property type="term" value="F:iron ion binding"/>
    <property type="evidence" value="ECO:0007669"/>
    <property type="project" value="UniProtKB-UniRule"/>
</dbReference>
<dbReference type="PROSITE" id="PS51379">
    <property type="entry name" value="4FE4S_FER_2"/>
    <property type="match status" value="1"/>
</dbReference>
<evidence type="ECO:0000256" key="2">
    <source>
        <dbReference type="ARBA" id="ARBA00022723"/>
    </source>
</evidence>
<dbReference type="Gene3D" id="3.30.70.20">
    <property type="match status" value="1"/>
</dbReference>
<dbReference type="InterPro" id="IPR051269">
    <property type="entry name" value="Fe-S_cluster_ET"/>
</dbReference>
<dbReference type="eggNOG" id="COG1141">
    <property type="taxonomic scope" value="Bacteria"/>
</dbReference>
<dbReference type="PANTHER" id="PTHR36923">
    <property type="entry name" value="FERREDOXIN"/>
    <property type="match status" value="1"/>
</dbReference>
<reference evidence="9" key="1">
    <citation type="submission" date="2007-11" db="EMBL/GenBank/DDBJ databases">
        <title>Complete genome sequence of Clostridium phytofermentans ISDg.</title>
        <authorList>
            <person name="Leschine S.B."/>
            <person name="Warnick T.A."/>
            <person name="Blanchard J.L."/>
            <person name="Schnell D.J."/>
            <person name="Petit E.L."/>
            <person name="LaTouf W.G."/>
            <person name="Copeland A."/>
            <person name="Lucas S."/>
            <person name="Lapidus A."/>
            <person name="Barry K."/>
            <person name="Glavina del Rio T."/>
            <person name="Dalin E."/>
            <person name="Tice H."/>
            <person name="Pitluck S."/>
            <person name="Kiss H."/>
            <person name="Brettin T."/>
            <person name="Bruce D."/>
            <person name="Detter J.C."/>
            <person name="Han C."/>
            <person name="Kuske C."/>
            <person name="Schmutz J."/>
            <person name="Larimer F."/>
            <person name="Land M."/>
            <person name="Hauser L."/>
            <person name="Kyrpides N."/>
            <person name="Kim E.A."/>
            <person name="Richardson P."/>
        </authorList>
    </citation>
    <scope>NUCLEOTIDE SEQUENCE [LARGE SCALE GENOMIC DNA]</scope>
    <source>
        <strain evidence="9">ATCC 700394 / DSM 18823 / ISDg</strain>
    </source>
</reference>
<evidence type="ECO:0000256" key="6">
    <source>
        <dbReference type="RuleBase" id="RU368020"/>
    </source>
</evidence>
<dbReference type="GO" id="GO:0051536">
    <property type="term" value="F:iron-sulfur cluster binding"/>
    <property type="evidence" value="ECO:0007669"/>
    <property type="project" value="UniProtKB-KW"/>
</dbReference>
<evidence type="ECO:0000256" key="5">
    <source>
        <dbReference type="ARBA" id="ARBA00023014"/>
    </source>
</evidence>
<dbReference type="STRING" id="357809.Cphy_1553"/>
<evidence type="ECO:0000259" key="7">
    <source>
        <dbReference type="PROSITE" id="PS51379"/>
    </source>
</evidence>
<dbReference type="Proteomes" id="UP000000370">
    <property type="component" value="Chromosome"/>
</dbReference>
<dbReference type="RefSeq" id="WP_012199581.1">
    <property type="nucleotide sequence ID" value="NC_010001.1"/>
</dbReference>
<sequence>MKAYVNEDCIGCGLCANSCPSVFQMTEEGLAKAIDEDVSKDLEADVLDAVDNCPVGAIKTN</sequence>
<protein>
    <recommendedName>
        <fullName evidence="6">Ferredoxin</fullName>
    </recommendedName>
</protein>
<gene>
    <name evidence="8" type="ordered locus">Cphy_1553</name>
</gene>
<proteinExistence type="predicted"/>
<dbReference type="PROSITE" id="PS00198">
    <property type="entry name" value="4FE4S_FER_1"/>
    <property type="match status" value="1"/>
</dbReference>
<dbReference type="HOGENOM" id="CLU_139698_6_4_9"/>
<name>A9KQL4_LACP7</name>
<dbReference type="KEGG" id="cpy:Cphy_1553"/>
<dbReference type="SUPFAM" id="SSF54862">
    <property type="entry name" value="4Fe-4S ferredoxins"/>
    <property type="match status" value="1"/>
</dbReference>
<comment type="function">
    <text evidence="6">Ferredoxins are iron-sulfur proteins that transfer electrons in a wide variety of metabolic reactions.</text>
</comment>
<dbReference type="PANTHER" id="PTHR36923:SF3">
    <property type="entry name" value="FERREDOXIN"/>
    <property type="match status" value="1"/>
</dbReference>
<feature type="domain" description="4Fe-4S ferredoxin-type" evidence="7">
    <location>
        <begin position="1"/>
        <end position="28"/>
    </location>
</feature>
<keyword evidence="5 6" id="KW-0411">Iron-sulfur</keyword>
<evidence type="ECO:0000256" key="4">
    <source>
        <dbReference type="ARBA" id="ARBA00023004"/>
    </source>
</evidence>
<keyword evidence="1 6" id="KW-0813">Transport</keyword>
<keyword evidence="9" id="KW-1185">Reference proteome</keyword>